<evidence type="ECO:0000313" key="4">
    <source>
        <dbReference type="EMBL" id="GFD34292.1"/>
    </source>
</evidence>
<dbReference type="AlphaFoldDB" id="A0A699VFH9"/>
<dbReference type="InterPro" id="IPR002347">
    <property type="entry name" value="SDR_fam"/>
</dbReference>
<gene>
    <name evidence="4" type="ORF">Tci_906261</name>
</gene>
<dbReference type="SUPFAM" id="SSF51735">
    <property type="entry name" value="NAD(P)-binding Rossmann-fold domains"/>
    <property type="match status" value="1"/>
</dbReference>
<dbReference type="PRINTS" id="PR00081">
    <property type="entry name" value="GDHRDH"/>
</dbReference>
<comment type="caution">
    <text evidence="4">The sequence shown here is derived from an EMBL/GenBank/DDBJ whole genome shotgun (WGS) entry which is preliminary data.</text>
</comment>
<keyword evidence="3" id="KW-0560">Oxidoreductase</keyword>
<dbReference type="PANTHER" id="PTHR43490:SF73">
    <property type="entry name" value="OS07G0685800 PROTEIN"/>
    <property type="match status" value="1"/>
</dbReference>
<evidence type="ECO:0000256" key="2">
    <source>
        <dbReference type="ARBA" id="ARBA00022857"/>
    </source>
</evidence>
<dbReference type="Pfam" id="PF00106">
    <property type="entry name" value="adh_short"/>
    <property type="match status" value="1"/>
</dbReference>
<dbReference type="GO" id="GO:0016020">
    <property type="term" value="C:membrane"/>
    <property type="evidence" value="ECO:0007669"/>
    <property type="project" value="TreeGrafter"/>
</dbReference>
<feature type="non-terminal residue" evidence="4">
    <location>
        <position position="168"/>
    </location>
</feature>
<organism evidence="4">
    <name type="scientific">Tanacetum cinerariifolium</name>
    <name type="common">Dalmatian daisy</name>
    <name type="synonym">Chrysanthemum cinerariifolium</name>
    <dbReference type="NCBI Taxonomy" id="118510"/>
    <lineage>
        <taxon>Eukaryota</taxon>
        <taxon>Viridiplantae</taxon>
        <taxon>Streptophyta</taxon>
        <taxon>Embryophyta</taxon>
        <taxon>Tracheophyta</taxon>
        <taxon>Spermatophyta</taxon>
        <taxon>Magnoliopsida</taxon>
        <taxon>eudicotyledons</taxon>
        <taxon>Gunneridae</taxon>
        <taxon>Pentapetalae</taxon>
        <taxon>asterids</taxon>
        <taxon>campanulids</taxon>
        <taxon>Asterales</taxon>
        <taxon>Asteraceae</taxon>
        <taxon>Asteroideae</taxon>
        <taxon>Anthemideae</taxon>
        <taxon>Anthemidinae</taxon>
        <taxon>Tanacetum</taxon>
    </lineage>
</organism>
<protein>
    <submittedName>
        <fullName evidence="4">Uncharacterized protein</fullName>
    </submittedName>
</protein>
<dbReference type="InterPro" id="IPR036291">
    <property type="entry name" value="NAD(P)-bd_dom_sf"/>
</dbReference>
<evidence type="ECO:0000256" key="1">
    <source>
        <dbReference type="ARBA" id="ARBA00006484"/>
    </source>
</evidence>
<keyword evidence="2" id="KW-0521">NADP</keyword>
<reference evidence="4" key="1">
    <citation type="journal article" date="2019" name="Sci. Rep.">
        <title>Draft genome of Tanacetum cinerariifolium, the natural source of mosquito coil.</title>
        <authorList>
            <person name="Yamashiro T."/>
            <person name="Shiraishi A."/>
            <person name="Satake H."/>
            <person name="Nakayama K."/>
        </authorList>
    </citation>
    <scope>NUCLEOTIDE SEQUENCE</scope>
</reference>
<evidence type="ECO:0000256" key="3">
    <source>
        <dbReference type="ARBA" id="ARBA00023002"/>
    </source>
</evidence>
<dbReference type="GO" id="GO:0016491">
    <property type="term" value="F:oxidoreductase activity"/>
    <property type="evidence" value="ECO:0007669"/>
    <property type="project" value="UniProtKB-KW"/>
</dbReference>
<proteinExistence type="inferred from homology"/>
<dbReference type="EMBL" id="BKCJ011444853">
    <property type="protein sequence ID" value="GFD34292.1"/>
    <property type="molecule type" value="Genomic_DNA"/>
</dbReference>
<accession>A0A699VFH9</accession>
<comment type="similarity">
    <text evidence="1">Belongs to the short-chain dehydrogenases/reductases (SDR) family.</text>
</comment>
<feature type="non-terminal residue" evidence="4">
    <location>
        <position position="1"/>
    </location>
</feature>
<sequence>CGATRCKGGRTIAFTAGLIGDAPGSAWVSRPPGQPLLRRRGLRLNHQLFAGSAALAGMEKFAKPVALITGANKGLGLEIARQLGQKGIVVVLGARQGKAEAPAAELRAQGLDARAVELDVTNAANIAALPAFFASTFGRLDILVNNAGVQLDTGFDTSPDTLRQVYEA</sequence>
<dbReference type="PANTHER" id="PTHR43490">
    <property type="entry name" value="(+)-NEOMENTHOL DEHYDROGENASE"/>
    <property type="match status" value="1"/>
</dbReference>
<name>A0A699VFH9_TANCI</name>
<dbReference type="Gene3D" id="3.40.50.720">
    <property type="entry name" value="NAD(P)-binding Rossmann-like Domain"/>
    <property type="match status" value="1"/>
</dbReference>